<feature type="compositionally biased region" description="Basic and acidic residues" evidence="2">
    <location>
        <begin position="192"/>
        <end position="213"/>
    </location>
</feature>
<evidence type="ECO:0000313" key="5">
    <source>
        <dbReference type="Proteomes" id="UP001214131"/>
    </source>
</evidence>
<dbReference type="EMBL" id="CP118739">
    <property type="protein sequence ID" value="WEA58087.1"/>
    <property type="molecule type" value="Genomic_DNA"/>
</dbReference>
<feature type="compositionally biased region" description="Low complexity" evidence="2">
    <location>
        <begin position="161"/>
        <end position="190"/>
    </location>
</feature>
<dbReference type="InterPro" id="IPR041498">
    <property type="entry name" value="Big_6"/>
</dbReference>
<sequence length="1463" mass="154435">MGNLGKNNRNITDTKVTNFRMYRVNKHWIFASAMLLSLLGSGVMLENTASADTVNSEVTTVKVDQSHVDKGTNDTAQNESANKEADTNPQGKTTNQTVVDENQSQSNVTDNTNRTDSKADTTKEVANDNTPSQESTDNSTDSTKNENNGSTKTDSNSSEQASTTNTADSKATDAKTSSTSTNDSETNVTDGNKAETDSKDNVKNDEATVKPTDDVSNIKTDSIKNADASAKKDAKNGINTVKDNKSAKSDKTKQEEKDPNRILIEEGDLSVIIDKLVKEGNSYSGSLGIKFTGYYDHLVDYIYSHKFVVEIPEELRELFSSPGFVSKYITKATVNFDGSGARNYTSSNISFDGTNLIFKYDEPEGYPWGTEVQMDINIDLGRAVTETGIRVAGNADGYTFRSVVQDLDDVTNWDDIPYSTGYVNADTNAVMPDLAKPSVNEPVYDTSTSVTGTADAGADYVAIYDANGNEIGRTTDIGPDGSFTVNITPQGEGSTISVVQGSGDLVSDGTVVTIEHQHQAIPTPTVNDAKAGDTAITGTGEAGNEIVVTDNKGNVLGKTTVDSDGNYTVDLNRALNADEDISVTQTDGYDASDPIHITVGEKVVVEKPTINQPYDGDRQISGTGEAGNTVIIYGDNGNEIGRGEVGSDGIYTIDIEKGYSIYDGEQITAVQQDKDGNTSDKATAEVKTKTDITAPTINQPYDGDRQISGTGEAGNTVIIYGDNGNEIGRGEVGSDGTYTIDIEKGYSIYDGEQITAVQQDKDGNTSAEATATVKAKVVVEKPTIDQPHEGDKKITGTGEAGNTVIIYDNKGNEIGRGEVGGDGTYTIDINQGIDEGEEITAVQQDADGHTSDAVTATVAAKETIDKPTINQPYDGDKQITGTGEAGNTVIIYDANGNEIGRGEVGSDGNYTVDIEKGYVLYEGEEITAVQQDKDGKTSEGATATVKIKVVVAKPTIDQPYDGDKKITGTGEAGNTVIIYNDKGDEIGRGEVGSDGTYSIDIEKGYSIYDGEEITAVQQDADGHTSDAATATVKVKVVIDKPTIDQPYEGDQQITGTGEAGNTVIIYDANGNEIGRGEVGSDGEYTVDVNQAVQAGEEITAVQQDADGNTSDQATITVDVKETVAKPTIDQPYDGDKKVTGTGEAGNTVIIYNDKGDEIGRGEVGSDGTYTIDIEKGYSIYDGEEITAIQQDAEGHTSDAATATVKVKVVVDQPTIDQPYVDSQQISGTGEADNTVIIYDSNGNEIGRGKVGSDGKYTVDLDRGLQAGEEVTAIQQDADGNASDPATATVQEYVQDATINQPKAGDTTISGTGLPDTTIVIYDKDGNEIGRGETDTDGNYAVDINDDVTLNAGDEITVVQVTDDGLHSKGANATVQENTSLAPPTVDDMYTNSRYFTGTGVPGCTVTITDSNGNVVGQAPVNADGTFSISVPGRLNAGDTYTAIQTNADGNSSEATEFTILSKS</sequence>
<keyword evidence="1" id="KW-0732">Signal</keyword>
<feature type="compositionally biased region" description="Basic and acidic residues" evidence="2">
    <location>
        <begin position="221"/>
        <end position="235"/>
    </location>
</feature>
<evidence type="ECO:0000256" key="2">
    <source>
        <dbReference type="SAM" id="MobiDB-lite"/>
    </source>
</evidence>
<dbReference type="RefSeq" id="WP_159251283.1">
    <property type="nucleotide sequence ID" value="NZ_CAKMAM010000002.1"/>
</dbReference>
<dbReference type="InterPro" id="IPR022263">
    <property type="entry name" value="KxYKxGKxW"/>
</dbReference>
<dbReference type="Gene3D" id="2.60.40.10">
    <property type="entry name" value="Immunoglobulins"/>
    <property type="match status" value="12"/>
</dbReference>
<proteinExistence type="predicted"/>
<evidence type="ECO:0000256" key="1">
    <source>
        <dbReference type="ARBA" id="ARBA00022729"/>
    </source>
</evidence>
<name>A0ABD7X8F8_PEDPE</name>
<feature type="domain" description="Bacterial Ig" evidence="3">
    <location>
        <begin position="440"/>
        <end position="500"/>
    </location>
</feature>
<evidence type="ECO:0000313" key="4">
    <source>
        <dbReference type="EMBL" id="WEA58087.1"/>
    </source>
</evidence>
<dbReference type="InterPro" id="IPR013783">
    <property type="entry name" value="Ig-like_fold"/>
</dbReference>
<feature type="compositionally biased region" description="Polar residues" evidence="2">
    <location>
        <begin position="87"/>
        <end position="112"/>
    </location>
</feature>
<reference evidence="4 5" key="1">
    <citation type="submission" date="2023-02" db="EMBL/GenBank/DDBJ databases">
        <title>Comparative genomics and fermentation flavor characterization of five lactic acid bacteria reveal flavor biosynthesis metabolic pathways in fermented muskmelon puree.</title>
        <authorList>
            <person name="Yuan L."/>
            <person name="Li M."/>
            <person name="Xu X."/>
            <person name="Lao F."/>
            <person name="Wu J."/>
        </authorList>
    </citation>
    <scope>NUCLEOTIDE SEQUENCE [LARGE SCALE GENOMIC DNA]</scope>
    <source>
        <strain evidence="4 5">Ca-4</strain>
    </source>
</reference>
<organism evidence="4 5">
    <name type="scientific">Pediococcus pentosaceus</name>
    <dbReference type="NCBI Taxonomy" id="1255"/>
    <lineage>
        <taxon>Bacteria</taxon>
        <taxon>Bacillati</taxon>
        <taxon>Bacillota</taxon>
        <taxon>Bacilli</taxon>
        <taxon>Lactobacillales</taxon>
        <taxon>Lactobacillaceae</taxon>
        <taxon>Pediococcus</taxon>
    </lineage>
</organism>
<dbReference type="NCBIfam" id="TIGR03715">
    <property type="entry name" value="KxYKxGKxW"/>
    <property type="match status" value="1"/>
</dbReference>
<evidence type="ECO:0000259" key="3">
    <source>
        <dbReference type="Pfam" id="PF17936"/>
    </source>
</evidence>
<feature type="domain" description="Bacterial Ig" evidence="3">
    <location>
        <begin position="607"/>
        <end position="686"/>
    </location>
</feature>
<gene>
    <name evidence="4" type="ORF">PWB86_04285</name>
</gene>
<feature type="region of interest" description="Disordered" evidence="2">
    <location>
        <begin position="60"/>
        <end position="259"/>
    </location>
</feature>
<feature type="domain" description="Bacterial Ig" evidence="3">
    <location>
        <begin position="1302"/>
        <end position="1375"/>
    </location>
</feature>
<accession>A0ABD7X8F8</accession>
<feature type="domain" description="Bacterial Ig" evidence="3">
    <location>
        <begin position="957"/>
        <end position="1033"/>
    </location>
</feature>
<dbReference type="Proteomes" id="UP001214131">
    <property type="component" value="Chromosome"/>
</dbReference>
<feature type="domain" description="Bacterial Ig" evidence="3">
    <location>
        <begin position="1044"/>
        <end position="1117"/>
    </location>
</feature>
<protein>
    <submittedName>
        <fullName evidence="4">Ig-like domain-containing protein</fullName>
    </submittedName>
</protein>
<feature type="domain" description="Bacterial Ig" evidence="3">
    <location>
        <begin position="523"/>
        <end position="599"/>
    </location>
</feature>
<feature type="compositionally biased region" description="Basic and acidic residues" evidence="2">
    <location>
        <begin position="113"/>
        <end position="126"/>
    </location>
</feature>
<feature type="domain" description="Bacterial Ig" evidence="3">
    <location>
        <begin position="1221"/>
        <end position="1290"/>
    </location>
</feature>
<feature type="domain" description="Bacterial Ig" evidence="3">
    <location>
        <begin position="1383"/>
        <end position="1458"/>
    </location>
</feature>
<feature type="domain" description="Bacterial Ig" evidence="3">
    <location>
        <begin position="694"/>
        <end position="774"/>
    </location>
</feature>
<feature type="domain" description="Bacterial Ig" evidence="3">
    <location>
        <begin position="866"/>
        <end position="945"/>
    </location>
</feature>
<dbReference type="Pfam" id="PF17936">
    <property type="entry name" value="Big_6"/>
    <property type="match status" value="12"/>
</dbReference>
<feature type="domain" description="Bacterial Ig" evidence="3">
    <location>
        <begin position="1129"/>
        <end position="1205"/>
    </location>
</feature>
<feature type="compositionally biased region" description="Basic and acidic residues" evidence="2">
    <location>
        <begin position="242"/>
        <end position="259"/>
    </location>
</feature>
<feature type="domain" description="Bacterial Ig" evidence="3">
    <location>
        <begin position="781"/>
        <end position="859"/>
    </location>
</feature>
<feature type="compositionally biased region" description="Polar residues" evidence="2">
    <location>
        <begin position="127"/>
        <end position="160"/>
    </location>
</feature>